<keyword evidence="1" id="KW-0863">Zinc-finger</keyword>
<dbReference type="Proteomes" id="UP000828390">
    <property type="component" value="Unassembled WGS sequence"/>
</dbReference>
<dbReference type="AlphaFoldDB" id="A0A9D4ENY2"/>
<evidence type="ECO:0000256" key="1">
    <source>
        <dbReference type="PROSITE-ProRule" id="PRU00024"/>
    </source>
</evidence>
<protein>
    <recommendedName>
        <fullName evidence="2">B box-type domain-containing protein</fullName>
    </recommendedName>
</protein>
<dbReference type="EMBL" id="JAIWYP010000008">
    <property type="protein sequence ID" value="KAH3784164.1"/>
    <property type="molecule type" value="Genomic_DNA"/>
</dbReference>
<keyword evidence="1" id="KW-0479">Metal-binding</keyword>
<organism evidence="3 4">
    <name type="scientific">Dreissena polymorpha</name>
    <name type="common">Zebra mussel</name>
    <name type="synonym">Mytilus polymorpha</name>
    <dbReference type="NCBI Taxonomy" id="45954"/>
    <lineage>
        <taxon>Eukaryota</taxon>
        <taxon>Metazoa</taxon>
        <taxon>Spiralia</taxon>
        <taxon>Lophotrochozoa</taxon>
        <taxon>Mollusca</taxon>
        <taxon>Bivalvia</taxon>
        <taxon>Autobranchia</taxon>
        <taxon>Heteroconchia</taxon>
        <taxon>Euheterodonta</taxon>
        <taxon>Imparidentia</taxon>
        <taxon>Neoheterodontei</taxon>
        <taxon>Myida</taxon>
        <taxon>Dreissenoidea</taxon>
        <taxon>Dreissenidae</taxon>
        <taxon>Dreissena</taxon>
    </lineage>
</organism>
<dbReference type="InterPro" id="IPR000315">
    <property type="entry name" value="Znf_B-box"/>
</dbReference>
<keyword evidence="1" id="KW-0862">Zinc</keyword>
<keyword evidence="4" id="KW-1185">Reference proteome</keyword>
<evidence type="ECO:0000313" key="3">
    <source>
        <dbReference type="EMBL" id="KAH3784164.1"/>
    </source>
</evidence>
<evidence type="ECO:0000259" key="2">
    <source>
        <dbReference type="PROSITE" id="PS50119"/>
    </source>
</evidence>
<evidence type="ECO:0000313" key="4">
    <source>
        <dbReference type="Proteomes" id="UP000828390"/>
    </source>
</evidence>
<sequence length="73" mass="8196">MAASAQSSVDQGSNEVKDYICDACEDQNNVETSAGFYCKQCDRFYCGNCIDQHGKALAKHIVFERKDIDKWPV</sequence>
<feature type="domain" description="B box-type" evidence="2">
    <location>
        <begin position="16"/>
        <end position="65"/>
    </location>
</feature>
<reference evidence="3" key="1">
    <citation type="journal article" date="2019" name="bioRxiv">
        <title>The Genome of the Zebra Mussel, Dreissena polymorpha: A Resource for Invasive Species Research.</title>
        <authorList>
            <person name="McCartney M.A."/>
            <person name="Auch B."/>
            <person name="Kono T."/>
            <person name="Mallez S."/>
            <person name="Zhang Y."/>
            <person name="Obille A."/>
            <person name="Becker A."/>
            <person name="Abrahante J.E."/>
            <person name="Garbe J."/>
            <person name="Badalamenti J.P."/>
            <person name="Herman A."/>
            <person name="Mangelson H."/>
            <person name="Liachko I."/>
            <person name="Sullivan S."/>
            <person name="Sone E.D."/>
            <person name="Koren S."/>
            <person name="Silverstein K.A.T."/>
            <person name="Beckman K.B."/>
            <person name="Gohl D.M."/>
        </authorList>
    </citation>
    <scope>NUCLEOTIDE SEQUENCE</scope>
    <source>
        <strain evidence="3">Duluth1</strain>
        <tissue evidence="3">Whole animal</tissue>
    </source>
</reference>
<accession>A0A9D4ENY2</accession>
<proteinExistence type="predicted"/>
<dbReference type="PROSITE" id="PS50119">
    <property type="entry name" value="ZF_BBOX"/>
    <property type="match status" value="1"/>
</dbReference>
<gene>
    <name evidence="3" type="ORF">DPMN_162116</name>
</gene>
<comment type="caution">
    <text evidence="3">The sequence shown here is derived from an EMBL/GenBank/DDBJ whole genome shotgun (WGS) entry which is preliminary data.</text>
</comment>
<reference evidence="3" key="2">
    <citation type="submission" date="2020-11" db="EMBL/GenBank/DDBJ databases">
        <authorList>
            <person name="McCartney M.A."/>
            <person name="Auch B."/>
            <person name="Kono T."/>
            <person name="Mallez S."/>
            <person name="Becker A."/>
            <person name="Gohl D.M."/>
            <person name="Silverstein K.A.T."/>
            <person name="Koren S."/>
            <person name="Bechman K.B."/>
            <person name="Herman A."/>
            <person name="Abrahante J.E."/>
            <person name="Garbe J."/>
        </authorList>
    </citation>
    <scope>NUCLEOTIDE SEQUENCE</scope>
    <source>
        <strain evidence="3">Duluth1</strain>
        <tissue evidence="3">Whole animal</tissue>
    </source>
</reference>
<dbReference type="Gene3D" id="4.10.830.40">
    <property type="match status" value="1"/>
</dbReference>
<dbReference type="GO" id="GO:0008270">
    <property type="term" value="F:zinc ion binding"/>
    <property type="evidence" value="ECO:0007669"/>
    <property type="project" value="UniProtKB-KW"/>
</dbReference>
<name>A0A9D4ENY2_DREPO</name>
<dbReference type="CDD" id="cd19757">
    <property type="entry name" value="Bbox1"/>
    <property type="match status" value="1"/>
</dbReference>